<reference evidence="3 4" key="1">
    <citation type="submission" date="2017-09" db="EMBL/GenBank/DDBJ databases">
        <authorList>
            <person name="Pradhan P."/>
            <person name="Aluri L.S."/>
            <person name="Anandarajan D."/>
            <person name="Beiriger J.C."/>
            <person name="Bethamcharla R."/>
            <person name="Betini N."/>
            <person name="Bhatt S.D."/>
            <person name="Chengalvala S."/>
            <person name="Cox N.E."/>
            <person name="Delvadia B.P."/>
            <person name="Desai A.S."/>
            <person name="Devaney A.M."/>
            <person name="Doyle B.K."/>
            <person name="Edgerton A.O."/>
            <person name="Erlich M.C."/>
            <person name="Fitzpatrick K.C."/>
            <person name="Gajjar E.A."/>
            <person name="Ganguly A."/>
            <person name="Gill R.S."/>
            <person name="Goldman M.G."/>
            <person name="Good P.M."/>
            <person name="Gupta N."/>
            <person name="Haddad L.M."/>
            <person name="Han E.J."/>
            <person name="Jain S."/>
            <person name="Jiang A."/>
            <person name="Jurgielewicz A.D."/>
            <person name="Kainth D.K."/>
            <person name="Karam J.M."/>
            <person name="Kodavatiganti M."/>
            <person name="Kriete S.J."/>
            <person name="MacDonald C.E."/>
            <person name="Maret J.P."/>
            <person name="Mathew A.E."/>
            <person name="Nako S."/>
            <person name="Natrajan M."/>
            <person name="Nishu N.M."/>
            <person name="Parikh A."/>
            <person name="Patel N."/>
            <person name="Patel P.D."/>
            <person name="Patel S."/>
            <person name="Patra K."/>
            <person name="Pumpuckdee D."/>
            <person name="Rai K."/>
            <person name="Ramanathan A."/>
            <person name="Sarkar A."/>
            <person name="Schaffer B.L."/>
            <person name="Shah P."/>
            <person name="Tata R.K."/>
            <person name="Tawfik A.H."/>
            <person name="Thuremella B.T."/>
            <person name="Toma J."/>
            <person name="Tran T.L."/>
            <person name="Veera S."/>
            <person name="Vemulapalli V.K."/>
            <person name="Vidas T.V."/>
            <person name="Vieira K.S."/>
            <person name="Vijayakumar G."/>
            <person name="Walor T.A."/>
            <person name="White C.R."/>
            <person name="Wong B.M."/>
            <person name="Zhao Sl."/>
            <person name="McDonald M.T."/>
            <person name="Dalia R."/>
            <person name="Little J.L."/>
            <person name="Gurney S.M.R."/>
            <person name="Bollivar D.W."/>
            <person name="Garlena R.A."/>
            <person name="Russell D.A."/>
            <person name="Pope W.H."/>
            <person name="Jacobs-Sera D."/>
            <person name="Hendrix R.W."/>
            <person name="Hatfull G.F."/>
        </authorList>
    </citation>
    <scope>NUCLEOTIDE SEQUENCE [LARGE SCALE GENOMIC DNA]</scope>
</reference>
<sequence>MNTAQVILYTFAGRRANMELLQPYVRRILDRNPNVRWEIWNLARVPEDAAYLQTIQGDRITVRNDCYNPDQWWASLSSVWDKYASDEYAGTIFVKTDDDIAFLESDRFSELVDAAADNPDSVISALTVNNGASTPLIPGINEGFERLGIPRLGVHMSNAYADMCHEWFAESWGDLVGAAGERVPTSDWVSINVIAYTAGVGKKLASLIGQQSPPHISGRDWPPGSIIGDEGACNMLPRIITTGFVAAHLTFGPQHCSERQQAAWRARYAEIAREYLA</sequence>
<evidence type="ECO:0000256" key="1">
    <source>
        <dbReference type="ARBA" id="ARBA00012060"/>
    </source>
</evidence>
<dbReference type="EMBL" id="MF919534">
    <property type="protein sequence ID" value="ATS92859.1"/>
    <property type="molecule type" value="Genomic_DNA"/>
</dbReference>
<evidence type="ECO:0000313" key="4">
    <source>
        <dbReference type="Proteomes" id="UP000240916"/>
    </source>
</evidence>
<proteinExistence type="predicted"/>
<organism evidence="3 4">
    <name type="scientific">Mycobacterium phage Superphikiman</name>
    <dbReference type="NCBI Taxonomy" id="2041551"/>
    <lineage>
        <taxon>Viruses</taxon>
        <taxon>Duplodnaviria</taxon>
        <taxon>Heunggongvirae</taxon>
        <taxon>Uroviricota</taxon>
        <taxon>Caudoviricetes</taxon>
        <taxon>Omegavirus</taxon>
        <taxon>Omegavirus courthouse</taxon>
    </lineage>
</organism>
<dbReference type="EC" id="4.2.1.10" evidence="1"/>
<name>A0A2D2W478_9CAUD</name>
<dbReference type="SUPFAM" id="SSF52304">
    <property type="entry name" value="Type II 3-dehydroquinate dehydratase"/>
    <property type="match status" value="1"/>
</dbReference>
<dbReference type="InterPro" id="IPR036441">
    <property type="entry name" value="DHquinase_II_sf"/>
</dbReference>
<keyword evidence="2" id="KW-0456">Lyase</keyword>
<accession>A0A2D2W478</accession>
<dbReference type="Proteomes" id="UP000240916">
    <property type="component" value="Segment"/>
</dbReference>
<gene>
    <name evidence="3" type="ORF">SEA_SUPERPHIKIMAN_16</name>
</gene>
<protein>
    <recommendedName>
        <fullName evidence="1">3-dehydroquinate dehydratase</fullName>
        <ecNumber evidence="1">4.2.1.10</ecNumber>
    </recommendedName>
</protein>
<evidence type="ECO:0000256" key="2">
    <source>
        <dbReference type="ARBA" id="ARBA00023239"/>
    </source>
</evidence>
<evidence type="ECO:0000313" key="3">
    <source>
        <dbReference type="EMBL" id="ATS92859.1"/>
    </source>
</evidence>
<dbReference type="GO" id="GO:0003855">
    <property type="term" value="F:3-dehydroquinate dehydratase activity"/>
    <property type="evidence" value="ECO:0007669"/>
    <property type="project" value="UniProtKB-EC"/>
</dbReference>